<evidence type="ECO:0000259" key="3">
    <source>
        <dbReference type="Pfam" id="PF00501"/>
    </source>
</evidence>
<accession>A0AA92R7S9</accession>
<feature type="domain" description="AMP-binding enzyme C-terminal" evidence="4">
    <location>
        <begin position="425"/>
        <end position="500"/>
    </location>
</feature>
<dbReference type="SUPFAM" id="SSF56801">
    <property type="entry name" value="Acetyl-CoA synthetase-like"/>
    <property type="match status" value="1"/>
</dbReference>
<dbReference type="RefSeq" id="WP_203347117.1">
    <property type="nucleotide sequence ID" value="NZ_CANMIY010000010.1"/>
</dbReference>
<dbReference type="Gene3D" id="3.30.300.30">
    <property type="match status" value="1"/>
</dbReference>
<dbReference type="InterPro" id="IPR020845">
    <property type="entry name" value="AMP-binding_CS"/>
</dbReference>
<comment type="similarity">
    <text evidence="1">Belongs to the ATP-dependent AMP-binding enzyme family.</text>
</comment>
<feature type="domain" description="AMP-dependent synthetase/ligase" evidence="3">
    <location>
        <begin position="8"/>
        <end position="375"/>
    </location>
</feature>
<dbReference type="AlphaFoldDB" id="A0AA92R7S9"/>
<dbReference type="InterPro" id="IPR000873">
    <property type="entry name" value="AMP-dep_synth/lig_dom"/>
</dbReference>
<evidence type="ECO:0000256" key="1">
    <source>
        <dbReference type="ARBA" id="ARBA00006432"/>
    </source>
</evidence>
<dbReference type="GO" id="GO:0031956">
    <property type="term" value="F:medium-chain fatty acid-CoA ligase activity"/>
    <property type="evidence" value="ECO:0007669"/>
    <property type="project" value="TreeGrafter"/>
</dbReference>
<gene>
    <name evidence="5" type="ORF">JOS67_06155</name>
</gene>
<reference evidence="5 6" key="1">
    <citation type="submission" date="2021-01" db="EMBL/GenBank/DDBJ databases">
        <title>Characterization of a novel blaVMB-2- harboring plasmid in Vibrio diabolicus.</title>
        <authorList>
            <person name="Liu M."/>
        </authorList>
    </citation>
    <scope>NUCLEOTIDE SEQUENCE [LARGE SCALE GENOMIC DNA]</scope>
    <source>
        <strain evidence="5 6">SLV18</strain>
    </source>
</reference>
<dbReference type="PANTHER" id="PTHR43201:SF5">
    <property type="entry name" value="MEDIUM-CHAIN ACYL-COA LIGASE ACSF2, MITOCHONDRIAL"/>
    <property type="match status" value="1"/>
</dbReference>
<organism evidence="5 6">
    <name type="scientific">Vibrio diabolicus</name>
    <dbReference type="NCBI Taxonomy" id="50719"/>
    <lineage>
        <taxon>Bacteria</taxon>
        <taxon>Pseudomonadati</taxon>
        <taxon>Pseudomonadota</taxon>
        <taxon>Gammaproteobacteria</taxon>
        <taxon>Vibrionales</taxon>
        <taxon>Vibrionaceae</taxon>
        <taxon>Vibrio</taxon>
        <taxon>Vibrio diabolicus subgroup</taxon>
    </lineage>
</organism>
<dbReference type="Proteomes" id="UP000596337">
    <property type="component" value="Chromosome 1"/>
</dbReference>
<sequence>MMNLAAALQRNAASKPDKTALICGDVEITYAQFDAITGKIAASLINKGVVPGDRIALSCPNIPFFAFVYYAIQKAGAVAVPLNVLLKAREIKYHLEDSKAKFYFCFEGTAELPMAKEGVKAFEQADICENMVVMTQSQSENEWNGVPTLNAFIADAEPLSDYVPRNADDTCVILYTSGTTGLPKGAELTQQNIIMNALVAQNIMGSQADDIHLVTLPLFHTFGQTVHLNASVLGGATLVLVPRFEPKHVLELMEKHKVTLFAGVPTMYIGLLNVQHQFDTSSLRVAISGGAPLPTEIFRAFEEQFNVPILEGYGLSETSPIACFNHLDQERIPGSVGQPIQGVEVKVVDIEGNALPIGEEGEIVVRGHNVMKGYLDRPEVTESALQNGWFHTGDVGRFDCSGNLFIVDRMKDLIIRGGFNVYPREIEEVFMTHPAISMVAVIGIPNEEYGEEIKAYVVLKPGEYIDAETLQNWGKEQLASFKYPRYVEIREHLPMSATGKILKRELKSELNVA</sequence>
<dbReference type="CDD" id="cd05936">
    <property type="entry name" value="FC-FACS_FadD_like"/>
    <property type="match status" value="1"/>
</dbReference>
<evidence type="ECO:0000313" key="6">
    <source>
        <dbReference type="Proteomes" id="UP000596337"/>
    </source>
</evidence>
<name>A0AA92R7S9_9VIBR</name>
<dbReference type="Pfam" id="PF00501">
    <property type="entry name" value="AMP-binding"/>
    <property type="match status" value="1"/>
</dbReference>
<evidence type="ECO:0000256" key="2">
    <source>
        <dbReference type="ARBA" id="ARBA00022598"/>
    </source>
</evidence>
<dbReference type="Pfam" id="PF13193">
    <property type="entry name" value="AMP-binding_C"/>
    <property type="match status" value="1"/>
</dbReference>
<dbReference type="PANTHER" id="PTHR43201">
    <property type="entry name" value="ACYL-COA SYNTHETASE"/>
    <property type="match status" value="1"/>
</dbReference>
<dbReference type="NCBIfam" id="NF004837">
    <property type="entry name" value="PRK06187.1"/>
    <property type="match status" value="1"/>
</dbReference>
<evidence type="ECO:0000313" key="5">
    <source>
        <dbReference type="EMBL" id="QRG83887.1"/>
    </source>
</evidence>
<keyword evidence="2 5" id="KW-0436">Ligase</keyword>
<dbReference type="Gene3D" id="3.40.50.12780">
    <property type="entry name" value="N-terminal domain of ligase-like"/>
    <property type="match status" value="1"/>
</dbReference>
<dbReference type="EMBL" id="CP069195">
    <property type="protein sequence ID" value="QRG83887.1"/>
    <property type="molecule type" value="Genomic_DNA"/>
</dbReference>
<protein>
    <submittedName>
        <fullName evidence="5">Long-chain fatty acid--CoA ligase</fullName>
    </submittedName>
</protein>
<dbReference type="InterPro" id="IPR025110">
    <property type="entry name" value="AMP-bd_C"/>
</dbReference>
<dbReference type="PROSITE" id="PS00455">
    <property type="entry name" value="AMP_BINDING"/>
    <property type="match status" value="1"/>
</dbReference>
<dbReference type="FunFam" id="3.30.300.30:FF:000008">
    <property type="entry name" value="2,3-dihydroxybenzoate-AMP ligase"/>
    <property type="match status" value="1"/>
</dbReference>
<proteinExistence type="inferred from homology"/>
<dbReference type="GO" id="GO:0006631">
    <property type="term" value="P:fatty acid metabolic process"/>
    <property type="evidence" value="ECO:0007669"/>
    <property type="project" value="TreeGrafter"/>
</dbReference>
<evidence type="ECO:0000259" key="4">
    <source>
        <dbReference type="Pfam" id="PF13193"/>
    </source>
</evidence>
<dbReference type="InterPro" id="IPR042099">
    <property type="entry name" value="ANL_N_sf"/>
</dbReference>
<dbReference type="InterPro" id="IPR045851">
    <property type="entry name" value="AMP-bd_C_sf"/>
</dbReference>